<keyword evidence="4" id="KW-0560">Oxidoreductase</keyword>
<evidence type="ECO:0000256" key="3">
    <source>
        <dbReference type="ARBA" id="ARBA00022729"/>
    </source>
</evidence>
<dbReference type="InterPro" id="IPR012336">
    <property type="entry name" value="Thioredoxin-like_fold"/>
</dbReference>
<proteinExistence type="inferred from homology"/>
<evidence type="ECO:0000256" key="5">
    <source>
        <dbReference type="ARBA" id="ARBA00023157"/>
    </source>
</evidence>
<evidence type="ECO:0000313" key="10">
    <source>
        <dbReference type="Proteomes" id="UP000530571"/>
    </source>
</evidence>
<keyword evidence="3 7" id="KW-0732">Signal</keyword>
<dbReference type="PANTHER" id="PTHR13887:SF14">
    <property type="entry name" value="DISULFIDE BOND FORMATION PROTEIN D"/>
    <property type="match status" value="1"/>
</dbReference>
<reference evidence="9 10" key="1">
    <citation type="submission" date="2020-08" db="EMBL/GenBank/DDBJ databases">
        <title>Genomic Encyclopedia of Type Strains, Phase IV (KMG-IV): sequencing the most valuable type-strain genomes for metagenomic binning, comparative biology and taxonomic classification.</title>
        <authorList>
            <person name="Goeker M."/>
        </authorList>
    </citation>
    <scope>NUCLEOTIDE SEQUENCE [LARGE SCALE GENOMIC DNA]</scope>
    <source>
        <strain evidence="9 10">DSM 28101</strain>
    </source>
</reference>
<keyword evidence="10" id="KW-1185">Reference proteome</keyword>
<protein>
    <submittedName>
        <fullName evidence="9">Protein-disulfide isomerase</fullName>
    </submittedName>
</protein>
<dbReference type="InterPro" id="IPR006311">
    <property type="entry name" value="TAT_signal"/>
</dbReference>
<evidence type="ECO:0000256" key="6">
    <source>
        <dbReference type="ARBA" id="ARBA00023284"/>
    </source>
</evidence>
<accession>A0A7W6KH12</accession>
<name>A0A7W6KH12_9HYPH</name>
<dbReference type="GO" id="GO:0016491">
    <property type="term" value="F:oxidoreductase activity"/>
    <property type="evidence" value="ECO:0007669"/>
    <property type="project" value="UniProtKB-KW"/>
</dbReference>
<dbReference type="Gene3D" id="3.40.30.10">
    <property type="entry name" value="Glutaredoxin"/>
    <property type="match status" value="1"/>
</dbReference>
<dbReference type="AlphaFoldDB" id="A0A7W6KH12"/>
<comment type="similarity">
    <text evidence="2">Belongs to the thioredoxin family. DsbA subfamily.</text>
</comment>
<feature type="signal peptide" evidence="7">
    <location>
        <begin position="1"/>
        <end position="27"/>
    </location>
</feature>
<dbReference type="Pfam" id="PF13462">
    <property type="entry name" value="Thioredoxin_4"/>
    <property type="match status" value="1"/>
</dbReference>
<comment type="function">
    <text evidence="1">May be required for disulfide bond formation in some proteins.</text>
</comment>
<evidence type="ECO:0000313" key="9">
    <source>
        <dbReference type="EMBL" id="MBB4120928.1"/>
    </source>
</evidence>
<feature type="chain" id="PRO_5030818782" evidence="7">
    <location>
        <begin position="28"/>
        <end position="206"/>
    </location>
</feature>
<organism evidence="9 10">
    <name type="scientific">Martelella radicis</name>
    <dbReference type="NCBI Taxonomy" id="1397476"/>
    <lineage>
        <taxon>Bacteria</taxon>
        <taxon>Pseudomonadati</taxon>
        <taxon>Pseudomonadota</taxon>
        <taxon>Alphaproteobacteria</taxon>
        <taxon>Hyphomicrobiales</taxon>
        <taxon>Aurantimonadaceae</taxon>
        <taxon>Martelella</taxon>
    </lineage>
</organism>
<dbReference type="PROSITE" id="PS51318">
    <property type="entry name" value="TAT"/>
    <property type="match status" value="1"/>
</dbReference>
<evidence type="ECO:0000256" key="7">
    <source>
        <dbReference type="SAM" id="SignalP"/>
    </source>
</evidence>
<evidence type="ECO:0000256" key="1">
    <source>
        <dbReference type="ARBA" id="ARBA00003565"/>
    </source>
</evidence>
<keyword evidence="9" id="KW-0413">Isomerase</keyword>
<dbReference type="EMBL" id="JACIDZ010000002">
    <property type="protein sequence ID" value="MBB4120928.1"/>
    <property type="molecule type" value="Genomic_DNA"/>
</dbReference>
<feature type="domain" description="Thioredoxin" evidence="8">
    <location>
        <begin position="11"/>
        <end position="203"/>
    </location>
</feature>
<evidence type="ECO:0000259" key="8">
    <source>
        <dbReference type="PROSITE" id="PS51352"/>
    </source>
</evidence>
<sequence length="206" mass="22603">MHNRRSLLKAMLALGAAPLFGADRANAAATIPTAAFDYDLVPAFGNPHGDVTIVEFFDYQCGYCREMYKMLHRVVAEDGNIRLVMKDWTVFGPDSVYAATAVAAAAKLGRYRAAHDALMRSSGRLSQRKTDALLSRRAGIDEATLAETINAYRTEIGSALQRNDNQARGLRLKGTPTFLMGDQIYSGALYKREVLRAIEKVRTAGV</sequence>
<comment type="caution">
    <text evidence="9">The sequence shown here is derived from an EMBL/GenBank/DDBJ whole genome shotgun (WGS) entry which is preliminary data.</text>
</comment>
<dbReference type="PROSITE" id="PS51352">
    <property type="entry name" value="THIOREDOXIN_2"/>
    <property type="match status" value="1"/>
</dbReference>
<gene>
    <name evidence="9" type="ORF">GGR30_000839</name>
</gene>
<dbReference type="CDD" id="cd03023">
    <property type="entry name" value="DsbA_Com1_like"/>
    <property type="match status" value="1"/>
</dbReference>
<evidence type="ECO:0000256" key="2">
    <source>
        <dbReference type="ARBA" id="ARBA00005791"/>
    </source>
</evidence>
<dbReference type="InterPro" id="IPR013766">
    <property type="entry name" value="Thioredoxin_domain"/>
</dbReference>
<evidence type="ECO:0000256" key="4">
    <source>
        <dbReference type="ARBA" id="ARBA00023002"/>
    </source>
</evidence>
<keyword evidence="6" id="KW-0676">Redox-active center</keyword>
<dbReference type="SUPFAM" id="SSF52833">
    <property type="entry name" value="Thioredoxin-like"/>
    <property type="match status" value="1"/>
</dbReference>
<dbReference type="InterPro" id="IPR036249">
    <property type="entry name" value="Thioredoxin-like_sf"/>
</dbReference>
<dbReference type="PANTHER" id="PTHR13887">
    <property type="entry name" value="GLUTATHIONE S-TRANSFERASE KAPPA"/>
    <property type="match status" value="1"/>
</dbReference>
<dbReference type="Proteomes" id="UP000530571">
    <property type="component" value="Unassembled WGS sequence"/>
</dbReference>
<keyword evidence="5" id="KW-1015">Disulfide bond</keyword>
<dbReference type="GO" id="GO:0016853">
    <property type="term" value="F:isomerase activity"/>
    <property type="evidence" value="ECO:0007669"/>
    <property type="project" value="UniProtKB-KW"/>
</dbReference>